<evidence type="ECO:0000256" key="12">
    <source>
        <dbReference type="PIRSR" id="PIRSR000724-1"/>
    </source>
</evidence>
<dbReference type="FunFam" id="3.40.50.1260:FF:000006">
    <property type="entry name" value="Phosphoglycerate kinase"/>
    <property type="match status" value="1"/>
</dbReference>
<keyword evidence="11" id="KW-0963">Cytoplasm</keyword>
<keyword evidence="11" id="KW-0324">Glycolysis</keyword>
<feature type="binding site" evidence="11">
    <location>
        <position position="37"/>
    </location>
    <ligand>
        <name>substrate</name>
    </ligand>
</feature>
<dbReference type="InterPro" id="IPR036043">
    <property type="entry name" value="Phosphoglycerate_kinase_sf"/>
</dbReference>
<feature type="binding site" evidence="11">
    <location>
        <position position="119"/>
    </location>
    <ligand>
        <name>substrate</name>
    </ligand>
</feature>
<feature type="binding site" evidence="11 13">
    <location>
        <begin position="351"/>
        <end position="354"/>
    </location>
    <ligand>
        <name>ATP</name>
        <dbReference type="ChEBI" id="CHEBI:30616"/>
    </ligand>
</feature>
<evidence type="ECO:0000256" key="14">
    <source>
        <dbReference type="RuleBase" id="RU000532"/>
    </source>
</evidence>
<dbReference type="HAMAP" id="MF_00145">
    <property type="entry name" value="Phosphoglyc_kinase"/>
    <property type="match status" value="1"/>
</dbReference>
<evidence type="ECO:0000256" key="2">
    <source>
        <dbReference type="ARBA" id="ARBA00004838"/>
    </source>
</evidence>
<feature type="binding site" evidence="11 13">
    <location>
        <position position="203"/>
    </location>
    <ligand>
        <name>ATP</name>
        <dbReference type="ChEBI" id="CHEBI:30616"/>
    </ligand>
</feature>
<protein>
    <recommendedName>
        <fullName evidence="6 11">Phosphoglycerate kinase</fullName>
        <ecNumber evidence="5 11">2.7.2.3</ecNumber>
    </recommendedName>
</protein>
<feature type="binding site" evidence="11">
    <location>
        <position position="294"/>
    </location>
    <ligand>
        <name>ATP</name>
        <dbReference type="ChEBI" id="CHEBI:30616"/>
    </ligand>
</feature>
<keyword evidence="9 11" id="KW-0418">Kinase</keyword>
<dbReference type="EMBL" id="MWDQ01000027">
    <property type="protein sequence ID" value="OQB74856.1"/>
    <property type="molecule type" value="Genomic_DNA"/>
</dbReference>
<evidence type="ECO:0000313" key="15">
    <source>
        <dbReference type="EMBL" id="OQB74856.1"/>
    </source>
</evidence>
<comment type="pathway">
    <text evidence="2 11">Carbohydrate degradation; glycolysis; pyruvate from D-glyceraldehyde 3-phosphate: step 2/5.</text>
</comment>
<dbReference type="GO" id="GO:0006094">
    <property type="term" value="P:gluconeogenesis"/>
    <property type="evidence" value="ECO:0007669"/>
    <property type="project" value="TreeGrafter"/>
</dbReference>
<dbReference type="GO" id="GO:0006096">
    <property type="term" value="P:glycolytic process"/>
    <property type="evidence" value="ECO:0007669"/>
    <property type="project" value="UniProtKB-UniRule"/>
</dbReference>
<dbReference type="PANTHER" id="PTHR11406">
    <property type="entry name" value="PHOSPHOGLYCERATE KINASE"/>
    <property type="match status" value="1"/>
</dbReference>
<evidence type="ECO:0000256" key="9">
    <source>
        <dbReference type="ARBA" id="ARBA00022777"/>
    </source>
</evidence>
<dbReference type="CDD" id="cd00318">
    <property type="entry name" value="Phosphoglycerate_kinase"/>
    <property type="match status" value="1"/>
</dbReference>
<dbReference type="GO" id="GO:0043531">
    <property type="term" value="F:ADP binding"/>
    <property type="evidence" value="ECO:0007669"/>
    <property type="project" value="TreeGrafter"/>
</dbReference>
<evidence type="ECO:0000256" key="7">
    <source>
        <dbReference type="ARBA" id="ARBA00022679"/>
    </source>
</evidence>
<dbReference type="Gene3D" id="3.40.50.1260">
    <property type="entry name" value="Phosphoglycerate kinase, N-terminal domain"/>
    <property type="match status" value="2"/>
</dbReference>
<dbReference type="Pfam" id="PF00162">
    <property type="entry name" value="PGK"/>
    <property type="match status" value="1"/>
</dbReference>
<reference evidence="15" key="1">
    <citation type="submission" date="2017-02" db="EMBL/GenBank/DDBJ databases">
        <title>Delving into the versatile metabolic prowess of the omnipresent phylum Bacteroidetes.</title>
        <authorList>
            <person name="Nobu M.K."/>
            <person name="Mei R."/>
            <person name="Narihiro T."/>
            <person name="Kuroda K."/>
            <person name="Liu W.-T."/>
        </authorList>
    </citation>
    <scope>NUCLEOTIDE SEQUENCE</scope>
    <source>
        <strain evidence="15">ADurb.Bin131</strain>
    </source>
</reference>
<dbReference type="SUPFAM" id="SSF53748">
    <property type="entry name" value="Phosphoglycerate kinase"/>
    <property type="match status" value="1"/>
</dbReference>
<dbReference type="PROSITE" id="PS00111">
    <property type="entry name" value="PGLYCERATE_KINASE"/>
    <property type="match status" value="1"/>
</dbReference>
<gene>
    <name evidence="11" type="primary">pgk</name>
    <name evidence="15" type="synonym">pgk/tpi_1</name>
    <name evidence="15" type="ORF">BWX89_00345</name>
</gene>
<dbReference type="InterPro" id="IPR001576">
    <property type="entry name" value="Phosphoglycerate_kinase"/>
</dbReference>
<feature type="binding site" evidence="12">
    <location>
        <position position="152"/>
    </location>
    <ligand>
        <name>(2R)-3-phosphoglycerate</name>
        <dbReference type="ChEBI" id="CHEBI:58272"/>
    </ligand>
</feature>
<organism evidence="15">
    <name type="scientific">candidate division TA06 bacterium ADurb.Bin131</name>
    <dbReference type="NCBI Taxonomy" id="1852827"/>
    <lineage>
        <taxon>Bacteria</taxon>
        <taxon>Bacteria division TA06</taxon>
    </lineage>
</organism>
<keyword evidence="10 11" id="KW-0067">ATP-binding</keyword>
<dbReference type="AlphaFoldDB" id="A0A1V6CDC1"/>
<evidence type="ECO:0000256" key="5">
    <source>
        <dbReference type="ARBA" id="ARBA00013061"/>
    </source>
</evidence>
<evidence type="ECO:0000256" key="11">
    <source>
        <dbReference type="HAMAP-Rule" id="MF_00145"/>
    </source>
</evidence>
<dbReference type="GO" id="GO:0005829">
    <property type="term" value="C:cytosol"/>
    <property type="evidence" value="ECO:0007669"/>
    <property type="project" value="TreeGrafter"/>
</dbReference>
<accession>A0A1V6CDC1</accession>
<evidence type="ECO:0000256" key="8">
    <source>
        <dbReference type="ARBA" id="ARBA00022741"/>
    </source>
</evidence>
<evidence type="ECO:0000256" key="4">
    <source>
        <dbReference type="ARBA" id="ARBA00011245"/>
    </source>
</evidence>
<feature type="binding site" evidence="12">
    <location>
        <position position="119"/>
    </location>
    <ligand>
        <name>(2R)-3-phosphoglycerate</name>
        <dbReference type="ChEBI" id="CHEBI:58272"/>
    </ligand>
</feature>
<comment type="similarity">
    <text evidence="3 11 14">Belongs to the phosphoglycerate kinase family.</text>
</comment>
<feature type="binding site" evidence="12">
    <location>
        <position position="37"/>
    </location>
    <ligand>
        <name>(2R)-3-phosphoglycerate</name>
        <dbReference type="ChEBI" id="CHEBI:58272"/>
    </ligand>
</feature>
<feature type="binding site" evidence="11 13">
    <location>
        <position position="325"/>
    </location>
    <ligand>
        <name>ATP</name>
        <dbReference type="ChEBI" id="CHEBI:30616"/>
    </ligand>
</feature>
<dbReference type="PIRSF" id="PIRSF000724">
    <property type="entry name" value="Pgk"/>
    <property type="match status" value="1"/>
</dbReference>
<name>A0A1V6CDC1_UNCT6</name>
<sequence>MELITIKDKNYSGKRVFVRVDYNVPLDKNLNITDDTRIRASLETVNFLLAQNSILILASHLGRPKGKPNPEMSMAPVAKRLSELIQKDVKLAPDCVGAEVKKIVDTARPGDVILLENLRFHPEEEENDENFSKELADLADCYVNDAFGTCHRAHASIVGITNFLKDKAAGFLIEKEVNALSKILEKPERPFLLIIGGAKVSDKIGMLKNLLDKVDTIITGGVMAYTFIKANNWETGNSKVEVDALPLAKEIYKEIRKRHLEFHTPLDHVVADKVSEDAHFFTTERGTVPIGWIGVDIGPQAIDEYSDCIRRAKTIFWNGPMGIFEIPQFAKGTIEIAKAVAAANAFSVIGGGDSIAAVQQAGVADKISHICTGGGASLEFLEGKGLPGIDILKK</sequence>
<keyword evidence="7 11" id="KW-0808">Transferase</keyword>
<evidence type="ECO:0000256" key="1">
    <source>
        <dbReference type="ARBA" id="ARBA00000642"/>
    </source>
</evidence>
<dbReference type="InterPro" id="IPR015911">
    <property type="entry name" value="Phosphoglycerate_kinase_CS"/>
</dbReference>
<dbReference type="FunFam" id="3.40.50.1260:FF:000003">
    <property type="entry name" value="Phosphoglycerate kinase"/>
    <property type="match status" value="1"/>
</dbReference>
<feature type="binding site" evidence="11">
    <location>
        <position position="152"/>
    </location>
    <ligand>
        <name>substrate</name>
    </ligand>
</feature>
<dbReference type="GO" id="GO:0005524">
    <property type="term" value="F:ATP binding"/>
    <property type="evidence" value="ECO:0007669"/>
    <property type="project" value="UniProtKB-KW"/>
</dbReference>
<comment type="subunit">
    <text evidence="4 11">Monomer.</text>
</comment>
<keyword evidence="8 11" id="KW-0547">Nucleotide-binding</keyword>
<evidence type="ECO:0000256" key="13">
    <source>
        <dbReference type="PIRSR" id="PIRSR000724-2"/>
    </source>
</evidence>
<comment type="subcellular location">
    <subcellularLocation>
        <location evidence="11">Cytoplasm</location>
    </subcellularLocation>
</comment>
<evidence type="ECO:0000256" key="6">
    <source>
        <dbReference type="ARBA" id="ARBA00016471"/>
    </source>
</evidence>
<dbReference type="Proteomes" id="UP000485562">
    <property type="component" value="Unassembled WGS sequence"/>
</dbReference>
<evidence type="ECO:0000256" key="10">
    <source>
        <dbReference type="ARBA" id="ARBA00022840"/>
    </source>
</evidence>
<dbReference type="EC" id="2.7.2.3" evidence="5 11"/>
<dbReference type="GO" id="GO:0004618">
    <property type="term" value="F:phosphoglycerate kinase activity"/>
    <property type="evidence" value="ECO:0007669"/>
    <property type="project" value="UniProtKB-UniRule"/>
</dbReference>
<feature type="binding site" evidence="11 12">
    <location>
        <begin position="21"/>
        <end position="23"/>
    </location>
    <ligand>
        <name>substrate</name>
    </ligand>
</feature>
<feature type="binding site" evidence="11 12">
    <location>
        <begin position="60"/>
        <end position="63"/>
    </location>
    <ligand>
        <name>substrate</name>
    </ligand>
</feature>
<dbReference type="UniPathway" id="UPA00109">
    <property type="reaction ID" value="UER00185"/>
</dbReference>
<dbReference type="PANTHER" id="PTHR11406:SF23">
    <property type="entry name" value="PHOSPHOGLYCERATE KINASE 1, CHLOROPLASTIC-RELATED"/>
    <property type="match status" value="1"/>
</dbReference>
<evidence type="ECO:0000256" key="3">
    <source>
        <dbReference type="ARBA" id="ARBA00008982"/>
    </source>
</evidence>
<comment type="caution">
    <text evidence="15">The sequence shown here is derived from an EMBL/GenBank/DDBJ whole genome shotgun (WGS) entry which is preliminary data.</text>
</comment>
<comment type="catalytic activity">
    <reaction evidence="1 11 14">
        <text>(2R)-3-phosphoglycerate + ATP = (2R)-3-phospho-glyceroyl phosphate + ADP</text>
        <dbReference type="Rhea" id="RHEA:14801"/>
        <dbReference type="ChEBI" id="CHEBI:30616"/>
        <dbReference type="ChEBI" id="CHEBI:57604"/>
        <dbReference type="ChEBI" id="CHEBI:58272"/>
        <dbReference type="ChEBI" id="CHEBI:456216"/>
        <dbReference type="EC" id="2.7.2.3"/>
    </reaction>
</comment>
<dbReference type="PRINTS" id="PR00477">
    <property type="entry name" value="PHGLYCKINASE"/>
</dbReference>
<dbReference type="InterPro" id="IPR015824">
    <property type="entry name" value="Phosphoglycerate_kinase_N"/>
</dbReference>
<proteinExistence type="inferred from homology"/>